<name>A0A8K0PEX5_9PEZI</name>
<evidence type="ECO:0000313" key="1">
    <source>
        <dbReference type="EMBL" id="KAG8627241.1"/>
    </source>
</evidence>
<accession>A0A8K0PEX5</accession>
<organism evidence="1 2">
    <name type="scientific">Elsinoe batatas</name>
    <dbReference type="NCBI Taxonomy" id="2601811"/>
    <lineage>
        <taxon>Eukaryota</taxon>
        <taxon>Fungi</taxon>
        <taxon>Dikarya</taxon>
        <taxon>Ascomycota</taxon>
        <taxon>Pezizomycotina</taxon>
        <taxon>Dothideomycetes</taxon>
        <taxon>Dothideomycetidae</taxon>
        <taxon>Myriangiales</taxon>
        <taxon>Elsinoaceae</taxon>
        <taxon>Elsinoe</taxon>
    </lineage>
</organism>
<evidence type="ECO:0000313" key="2">
    <source>
        <dbReference type="Proteomes" id="UP000809789"/>
    </source>
</evidence>
<dbReference type="AlphaFoldDB" id="A0A8K0PEX5"/>
<comment type="caution">
    <text evidence="1">The sequence shown here is derived from an EMBL/GenBank/DDBJ whole genome shotgun (WGS) entry which is preliminary data.</text>
</comment>
<keyword evidence="2" id="KW-1185">Reference proteome</keyword>
<sequence>MGKTGLLRLGHFRIMLQPQGRRSTRAETLLGLYLFGACKEGLAVVVVLSSDTGQTEESYENRLGSNDAVGYILDCKSCMFDGTCQ</sequence>
<reference evidence="1" key="1">
    <citation type="submission" date="2021-07" db="EMBL/GenBank/DDBJ databases">
        <title>Elsinoe batatas strain:CRI-CJ2 Genome sequencing and assembly.</title>
        <authorList>
            <person name="Huang L."/>
        </authorList>
    </citation>
    <scope>NUCLEOTIDE SEQUENCE</scope>
    <source>
        <strain evidence="1">CRI-CJ2</strain>
    </source>
</reference>
<dbReference type="Proteomes" id="UP000809789">
    <property type="component" value="Unassembled WGS sequence"/>
</dbReference>
<proteinExistence type="predicted"/>
<dbReference type="EMBL" id="JAESVG020000005">
    <property type="protein sequence ID" value="KAG8627241.1"/>
    <property type="molecule type" value="Genomic_DNA"/>
</dbReference>
<dbReference type="OrthoDB" id="10486324at2759"/>
<protein>
    <submittedName>
        <fullName evidence="1">Uncharacterized protein</fullName>
    </submittedName>
</protein>
<gene>
    <name evidence="1" type="ORF">KVT40_004724</name>
</gene>